<dbReference type="InterPro" id="IPR005162">
    <property type="entry name" value="Retrotrans_gag_dom"/>
</dbReference>
<feature type="region of interest" description="Disordered" evidence="1">
    <location>
        <begin position="225"/>
        <end position="258"/>
    </location>
</feature>
<feature type="compositionally biased region" description="Low complexity" evidence="1">
    <location>
        <begin position="225"/>
        <end position="235"/>
    </location>
</feature>
<dbReference type="EMBL" id="CAJOBA010045560">
    <property type="protein sequence ID" value="CAF4178505.1"/>
    <property type="molecule type" value="Genomic_DNA"/>
</dbReference>
<dbReference type="Proteomes" id="UP000663829">
    <property type="component" value="Unassembled WGS sequence"/>
</dbReference>
<dbReference type="Proteomes" id="UP000677228">
    <property type="component" value="Unassembled WGS sequence"/>
</dbReference>
<gene>
    <name evidence="3" type="ORF">GPM918_LOCUS17864</name>
    <name evidence="4" type="ORF">OVA965_LOCUS31593</name>
    <name evidence="5" type="ORF">SRO942_LOCUS17859</name>
    <name evidence="6" type="ORF">TMI583_LOCUS32430</name>
</gene>
<dbReference type="Proteomes" id="UP000681722">
    <property type="component" value="Unassembled WGS sequence"/>
</dbReference>
<dbReference type="Proteomes" id="UP000682733">
    <property type="component" value="Unassembled WGS sequence"/>
</dbReference>
<comment type="caution">
    <text evidence="3">The sequence shown here is derived from an EMBL/GenBank/DDBJ whole genome shotgun (WGS) entry which is preliminary data.</text>
</comment>
<evidence type="ECO:0000313" key="7">
    <source>
        <dbReference type="Proteomes" id="UP000663829"/>
    </source>
</evidence>
<evidence type="ECO:0000313" key="4">
    <source>
        <dbReference type="EMBL" id="CAF1369205.1"/>
    </source>
</evidence>
<accession>A0A814MUI3</accession>
<evidence type="ECO:0000313" key="3">
    <source>
        <dbReference type="EMBL" id="CAF1082964.1"/>
    </source>
</evidence>
<dbReference type="PANTHER" id="PTHR33194">
    <property type="entry name" value="ZINC KNUCKLE DOMAINCONTAINING PROTEIN"/>
    <property type="match status" value="1"/>
</dbReference>
<dbReference type="EMBL" id="CAJOBC010005016">
    <property type="protein sequence ID" value="CAF3848721.1"/>
    <property type="molecule type" value="Genomic_DNA"/>
</dbReference>
<dbReference type="EMBL" id="CAJNOQ010005017">
    <property type="protein sequence ID" value="CAF1082964.1"/>
    <property type="molecule type" value="Genomic_DNA"/>
</dbReference>
<evidence type="ECO:0000313" key="6">
    <source>
        <dbReference type="EMBL" id="CAF4178505.1"/>
    </source>
</evidence>
<dbReference type="OrthoDB" id="2424338at2759"/>
<protein>
    <recommendedName>
        <fullName evidence="2">Retrotransposon gag domain-containing protein</fullName>
    </recommendedName>
</protein>
<sequence>MNRILKFNYHSLIAPIVHIPREFIMADQILVNLIAKKSETAPKFSGKLDEDVDVWIRDIVAAFDMAQFEDRQKLQAIPGFAAGQALEWFIENTATFSNWSVFLRLLRAAYSSPAAKQLASQQLRQRKQRNDESINQYFTDVLRLCNLVDPHMTDTSKLDHLQHGLKHSLIKDVLRHAPTTPAEFLHHARSEKMLEQFAANSLSNEPYDHIQSTYRVDKQVTFTPSYNSPSNRYSPGTSTISSPSHQQEPSYDTSPRVSPYSSRRLPLYILIPVFVLTNKFYSLLSM</sequence>
<dbReference type="EMBL" id="CAJNOK010023890">
    <property type="protein sequence ID" value="CAF1369205.1"/>
    <property type="molecule type" value="Genomic_DNA"/>
</dbReference>
<evidence type="ECO:0000313" key="5">
    <source>
        <dbReference type="EMBL" id="CAF3848721.1"/>
    </source>
</evidence>
<feature type="compositionally biased region" description="Polar residues" evidence="1">
    <location>
        <begin position="236"/>
        <end position="258"/>
    </location>
</feature>
<organism evidence="3 7">
    <name type="scientific">Didymodactylos carnosus</name>
    <dbReference type="NCBI Taxonomy" id="1234261"/>
    <lineage>
        <taxon>Eukaryota</taxon>
        <taxon>Metazoa</taxon>
        <taxon>Spiralia</taxon>
        <taxon>Gnathifera</taxon>
        <taxon>Rotifera</taxon>
        <taxon>Eurotatoria</taxon>
        <taxon>Bdelloidea</taxon>
        <taxon>Philodinida</taxon>
        <taxon>Philodinidae</taxon>
        <taxon>Didymodactylos</taxon>
    </lineage>
</organism>
<evidence type="ECO:0000256" key="1">
    <source>
        <dbReference type="SAM" id="MobiDB-lite"/>
    </source>
</evidence>
<proteinExistence type="predicted"/>
<name>A0A814MUI3_9BILA</name>
<keyword evidence="7" id="KW-1185">Reference proteome</keyword>
<dbReference type="AlphaFoldDB" id="A0A814MUI3"/>
<dbReference type="PANTHER" id="PTHR33194:SF4">
    <property type="entry name" value="CCHC-TYPE DOMAIN-CONTAINING PROTEIN"/>
    <property type="match status" value="1"/>
</dbReference>
<feature type="domain" description="Retrotransposon gag" evidence="2">
    <location>
        <begin position="81"/>
        <end position="166"/>
    </location>
</feature>
<dbReference type="Pfam" id="PF03732">
    <property type="entry name" value="Retrotrans_gag"/>
    <property type="match status" value="1"/>
</dbReference>
<reference evidence="3" key="1">
    <citation type="submission" date="2021-02" db="EMBL/GenBank/DDBJ databases">
        <authorList>
            <person name="Nowell W R."/>
        </authorList>
    </citation>
    <scope>NUCLEOTIDE SEQUENCE</scope>
</reference>
<evidence type="ECO:0000259" key="2">
    <source>
        <dbReference type="Pfam" id="PF03732"/>
    </source>
</evidence>